<dbReference type="GO" id="GO:0016746">
    <property type="term" value="F:acyltransferase activity"/>
    <property type="evidence" value="ECO:0007669"/>
    <property type="project" value="InterPro"/>
</dbReference>
<comment type="caution">
    <text evidence="1">The sequence shown here is derived from an EMBL/GenBank/DDBJ whole genome shotgun (WGS) entry which is preliminary data.</text>
</comment>
<dbReference type="RefSeq" id="WP_143747795.1">
    <property type="nucleotide sequence ID" value="NZ_NPKJ01000022.1"/>
</dbReference>
<dbReference type="Proteomes" id="UP000216442">
    <property type="component" value="Unassembled WGS sequence"/>
</dbReference>
<dbReference type="AlphaFoldDB" id="A0A271LS57"/>
<keyword evidence="2" id="KW-1185">Reference proteome</keyword>
<accession>A0A271LS57</accession>
<dbReference type="Gene3D" id="3.40.47.10">
    <property type="match status" value="1"/>
</dbReference>
<proteinExistence type="predicted"/>
<dbReference type="InterPro" id="IPR016039">
    <property type="entry name" value="Thiolase-like"/>
</dbReference>
<gene>
    <name evidence="1" type="ORF">CIT26_06605</name>
</gene>
<sequence length="347" mass="36628">MKRPLYVAGGGAVTAAGLNARQTLAAIRASLSAFEEMTLAEPFGALQIVARIPTHHRLRRTDGEWLVNMAARATNEALGTGTSASEATAILLTPPESFRKHPAYHDIAPPEFLAAVIRATGQRFHAASRATDGGAAATIGLLERALEIMDQQGAEQVLLGGVDSLVNDTDLARLGQAGRLKGEENAQGLVPGEAAAFVRLTRNPEGKAHVHAAIHGFGLAQEQDSVLSDRYSQGRALLGALRDAVNGSGPSEPDIDFVVSNGNGERYSGWEQLIARPRFYRTRRETLPTAYPAMTTGDIGAAGGALALMLAADSFLQDYAPGKTAICELASENGLRAAAVIARMTRR</sequence>
<dbReference type="EMBL" id="NPKJ01000022">
    <property type="protein sequence ID" value="PAQ10963.1"/>
    <property type="molecule type" value="Genomic_DNA"/>
</dbReference>
<evidence type="ECO:0000313" key="1">
    <source>
        <dbReference type="EMBL" id="PAQ10963.1"/>
    </source>
</evidence>
<dbReference type="OrthoDB" id="5501109at2"/>
<evidence type="ECO:0000313" key="2">
    <source>
        <dbReference type="Proteomes" id="UP000216442"/>
    </source>
</evidence>
<protein>
    <recommendedName>
        <fullName evidence="3">Beta-ketoacyl synthase N-terminal domain-containing protein</fullName>
    </recommendedName>
</protein>
<name>A0A271LS57_9HYPH</name>
<evidence type="ECO:0008006" key="3">
    <source>
        <dbReference type="Google" id="ProtNLM"/>
    </source>
</evidence>
<organism evidence="1 2">
    <name type="scientific">Mesorhizobium temperatum</name>
    <dbReference type="NCBI Taxonomy" id="241416"/>
    <lineage>
        <taxon>Bacteria</taxon>
        <taxon>Pseudomonadati</taxon>
        <taxon>Pseudomonadota</taxon>
        <taxon>Alphaproteobacteria</taxon>
        <taxon>Hyphomicrobiales</taxon>
        <taxon>Phyllobacteriaceae</taxon>
        <taxon>Mesorhizobium</taxon>
    </lineage>
</organism>
<dbReference type="SUPFAM" id="SSF53901">
    <property type="entry name" value="Thiolase-like"/>
    <property type="match status" value="2"/>
</dbReference>
<reference evidence="1 2" key="1">
    <citation type="submission" date="2017-08" db="EMBL/GenBank/DDBJ databases">
        <title>Mesorhizobium wenxinae sp. nov., a novel rhizobial species isolated from root nodules of chickpea (Cicer arietinum L.).</title>
        <authorList>
            <person name="Zhang J."/>
        </authorList>
    </citation>
    <scope>NUCLEOTIDE SEQUENCE [LARGE SCALE GENOMIC DNA]</scope>
    <source>
        <strain evidence="1 2">SDW018</strain>
    </source>
</reference>